<keyword evidence="8" id="KW-0255">Endonuclease</keyword>
<comment type="similarity">
    <text evidence="3">Belongs to the RNase H family.</text>
</comment>
<reference evidence="12 14" key="2">
    <citation type="journal article" date="2018" name="Plant J.">
        <title>The Physcomitrella patens chromosome-scale assembly reveals moss genome structure and evolution.</title>
        <authorList>
            <person name="Lang D."/>
            <person name="Ullrich K.K."/>
            <person name="Murat F."/>
            <person name="Fuchs J."/>
            <person name="Jenkins J."/>
            <person name="Haas F.B."/>
            <person name="Piednoel M."/>
            <person name="Gundlach H."/>
            <person name="Van Bel M."/>
            <person name="Meyberg R."/>
            <person name="Vives C."/>
            <person name="Morata J."/>
            <person name="Symeonidi A."/>
            <person name="Hiss M."/>
            <person name="Muchero W."/>
            <person name="Kamisugi Y."/>
            <person name="Saleh O."/>
            <person name="Blanc G."/>
            <person name="Decker E.L."/>
            <person name="van Gessel N."/>
            <person name="Grimwood J."/>
            <person name="Hayes R.D."/>
            <person name="Graham S.W."/>
            <person name="Gunter L.E."/>
            <person name="McDaniel S.F."/>
            <person name="Hoernstein S.N.W."/>
            <person name="Larsson A."/>
            <person name="Li F.W."/>
            <person name="Perroud P.F."/>
            <person name="Phillips J."/>
            <person name="Ranjan P."/>
            <person name="Rokshar D.S."/>
            <person name="Rothfels C.J."/>
            <person name="Schneider L."/>
            <person name="Shu S."/>
            <person name="Stevenson D.W."/>
            <person name="Thummler F."/>
            <person name="Tillich M."/>
            <person name="Villarreal Aguilar J.C."/>
            <person name="Widiez T."/>
            <person name="Wong G.K."/>
            <person name="Wymore A."/>
            <person name="Zhang Y."/>
            <person name="Zimmer A.D."/>
            <person name="Quatrano R.S."/>
            <person name="Mayer K.F.X."/>
            <person name="Goodstein D."/>
            <person name="Casacuberta J.M."/>
            <person name="Vandepoele K."/>
            <person name="Reski R."/>
            <person name="Cuming A.C."/>
            <person name="Tuskan G.A."/>
            <person name="Maumus F."/>
            <person name="Salse J."/>
            <person name="Schmutz J."/>
            <person name="Rensing S.A."/>
        </authorList>
    </citation>
    <scope>NUCLEOTIDE SEQUENCE [LARGE SCALE GENOMIC DNA]</scope>
    <source>
        <strain evidence="13 14">cv. Gransden 2004</strain>
    </source>
</reference>
<feature type="domain" description="Ribonuclease H1 N-terminal" evidence="11">
    <location>
        <begin position="46"/>
        <end position="88"/>
    </location>
</feature>
<keyword evidence="6" id="KW-0540">Nuclease</keyword>
<gene>
    <name evidence="12" type="ORF">PHYPA_006914</name>
</gene>
<dbReference type="InterPro" id="IPR009027">
    <property type="entry name" value="Ribosomal_bL9/RNase_H1_N"/>
</dbReference>
<dbReference type="EnsemblPlants" id="Pp3c4_29590V3.1">
    <property type="protein sequence ID" value="PAC:32922039.CDS.1"/>
    <property type="gene ID" value="Pp3c4_29590"/>
</dbReference>
<evidence type="ECO:0000256" key="10">
    <source>
        <dbReference type="ARBA" id="ARBA00022842"/>
    </source>
</evidence>
<evidence type="ECO:0000256" key="9">
    <source>
        <dbReference type="ARBA" id="ARBA00022801"/>
    </source>
</evidence>
<dbReference type="SUPFAM" id="SSF55658">
    <property type="entry name" value="L9 N-domain-like"/>
    <property type="match status" value="1"/>
</dbReference>
<keyword evidence="9" id="KW-0378">Hydrolase</keyword>
<dbReference type="GO" id="GO:0004523">
    <property type="term" value="F:RNA-DNA hybrid ribonuclease activity"/>
    <property type="evidence" value="ECO:0007669"/>
    <property type="project" value="UniProtKB-EC"/>
</dbReference>
<dbReference type="FunFam" id="3.40.970.10:FF:000002">
    <property type="entry name" value="Ribonuclease H"/>
    <property type="match status" value="1"/>
</dbReference>
<evidence type="ECO:0000259" key="11">
    <source>
        <dbReference type="Pfam" id="PF01693"/>
    </source>
</evidence>
<dbReference type="AlphaFoldDB" id="A0A2K1KQH1"/>
<dbReference type="STRING" id="3218.A0A2K1KQH1"/>
<keyword evidence="7" id="KW-0479">Metal-binding</keyword>
<evidence type="ECO:0000256" key="5">
    <source>
        <dbReference type="ARBA" id="ARBA00017721"/>
    </source>
</evidence>
<organism evidence="12">
    <name type="scientific">Physcomitrium patens</name>
    <name type="common">Spreading-leaved earth moss</name>
    <name type="synonym">Physcomitrella patens</name>
    <dbReference type="NCBI Taxonomy" id="3218"/>
    <lineage>
        <taxon>Eukaryota</taxon>
        <taxon>Viridiplantae</taxon>
        <taxon>Streptophyta</taxon>
        <taxon>Embryophyta</taxon>
        <taxon>Bryophyta</taxon>
        <taxon>Bryophytina</taxon>
        <taxon>Bryopsida</taxon>
        <taxon>Funariidae</taxon>
        <taxon>Funariales</taxon>
        <taxon>Funariaceae</taxon>
        <taxon>Physcomitrium</taxon>
    </lineage>
</organism>
<dbReference type="Gene3D" id="3.40.970.10">
    <property type="entry name" value="Ribonuclease H1, N-terminal domain"/>
    <property type="match status" value="1"/>
</dbReference>
<dbReference type="Proteomes" id="UP000006727">
    <property type="component" value="Chromosome 4"/>
</dbReference>
<evidence type="ECO:0000313" key="13">
    <source>
        <dbReference type="EnsemblPlants" id="PAC:32922039.CDS.1"/>
    </source>
</evidence>
<name>A0A2K1KQH1_PHYPA</name>
<dbReference type="InterPro" id="IPR037056">
    <property type="entry name" value="RNase_H1_N_sf"/>
</dbReference>
<keyword evidence="14" id="KW-1185">Reference proteome</keyword>
<evidence type="ECO:0000256" key="2">
    <source>
        <dbReference type="ARBA" id="ARBA00004065"/>
    </source>
</evidence>
<dbReference type="EMBL" id="ABEU02000004">
    <property type="protein sequence ID" value="PNR56017.1"/>
    <property type="molecule type" value="Genomic_DNA"/>
</dbReference>
<dbReference type="InterPro" id="IPR011320">
    <property type="entry name" value="RNase_H1_N"/>
</dbReference>
<sequence>MERQFVGQRARMQQQKVEKMEFPPRRPEAMFGEVHMDVKKSLVRWYYAVHVGRHASVYTTWDECEKEVRGYGGAQYRKLRSRQGAEDFFRKKDLVAVVKSDKSRTLSAGLYRSNLVLLSAFVSRSASWSVDDLKST</sequence>
<evidence type="ECO:0000256" key="4">
    <source>
        <dbReference type="ARBA" id="ARBA00012180"/>
    </source>
</evidence>
<reference evidence="12 14" key="1">
    <citation type="journal article" date="2008" name="Science">
        <title>The Physcomitrella genome reveals evolutionary insights into the conquest of land by plants.</title>
        <authorList>
            <person name="Rensing S."/>
            <person name="Lang D."/>
            <person name="Zimmer A."/>
            <person name="Terry A."/>
            <person name="Salamov A."/>
            <person name="Shapiro H."/>
            <person name="Nishiyama T."/>
            <person name="Perroud P.-F."/>
            <person name="Lindquist E."/>
            <person name="Kamisugi Y."/>
            <person name="Tanahashi T."/>
            <person name="Sakakibara K."/>
            <person name="Fujita T."/>
            <person name="Oishi K."/>
            <person name="Shin-I T."/>
            <person name="Kuroki Y."/>
            <person name="Toyoda A."/>
            <person name="Suzuki Y."/>
            <person name="Hashimoto A."/>
            <person name="Yamaguchi K."/>
            <person name="Sugano A."/>
            <person name="Kohara Y."/>
            <person name="Fujiyama A."/>
            <person name="Anterola A."/>
            <person name="Aoki S."/>
            <person name="Ashton N."/>
            <person name="Barbazuk W.B."/>
            <person name="Barker E."/>
            <person name="Bennetzen J."/>
            <person name="Bezanilla M."/>
            <person name="Blankenship R."/>
            <person name="Cho S.H."/>
            <person name="Dutcher S."/>
            <person name="Estelle M."/>
            <person name="Fawcett J.A."/>
            <person name="Gundlach H."/>
            <person name="Hanada K."/>
            <person name="Heyl A."/>
            <person name="Hicks K.A."/>
            <person name="Hugh J."/>
            <person name="Lohr M."/>
            <person name="Mayer K."/>
            <person name="Melkozernov A."/>
            <person name="Murata T."/>
            <person name="Nelson D."/>
            <person name="Pils B."/>
            <person name="Prigge M."/>
            <person name="Reiss B."/>
            <person name="Renner T."/>
            <person name="Rombauts S."/>
            <person name="Rushton P."/>
            <person name="Sanderfoot A."/>
            <person name="Schween G."/>
            <person name="Shiu S.-H."/>
            <person name="Stueber K."/>
            <person name="Theodoulou F.L."/>
            <person name="Tu H."/>
            <person name="Van de Peer Y."/>
            <person name="Verrier P.J."/>
            <person name="Waters E."/>
            <person name="Wood A."/>
            <person name="Yang L."/>
            <person name="Cove D."/>
            <person name="Cuming A."/>
            <person name="Hasebe M."/>
            <person name="Lucas S."/>
            <person name="Mishler D.B."/>
            <person name="Reski R."/>
            <person name="Grigoriev I."/>
            <person name="Quatrano R.S."/>
            <person name="Boore J.L."/>
        </authorList>
    </citation>
    <scope>NUCLEOTIDE SEQUENCE [LARGE SCALE GENOMIC DNA]</scope>
    <source>
        <strain evidence="13 14">cv. Gransden 2004</strain>
    </source>
</reference>
<accession>A0A2K1KQH1</accession>
<evidence type="ECO:0000256" key="7">
    <source>
        <dbReference type="ARBA" id="ARBA00022723"/>
    </source>
</evidence>
<dbReference type="Pfam" id="PF01693">
    <property type="entry name" value="Cauli_VI"/>
    <property type="match status" value="1"/>
</dbReference>
<dbReference type="EC" id="3.1.26.4" evidence="4"/>
<dbReference type="Gramene" id="Pp3c4_29590V3.1">
    <property type="protein sequence ID" value="PAC:32922039.CDS.1"/>
    <property type="gene ID" value="Pp3c4_29590"/>
</dbReference>
<evidence type="ECO:0000313" key="14">
    <source>
        <dbReference type="Proteomes" id="UP000006727"/>
    </source>
</evidence>
<dbReference type="GO" id="GO:0046872">
    <property type="term" value="F:metal ion binding"/>
    <property type="evidence" value="ECO:0007669"/>
    <property type="project" value="UniProtKB-KW"/>
</dbReference>
<keyword evidence="10" id="KW-0460">Magnesium</keyword>
<evidence type="ECO:0000256" key="3">
    <source>
        <dbReference type="ARBA" id="ARBA00005300"/>
    </source>
</evidence>
<comment type="cofactor">
    <cofactor evidence="1">
        <name>Mg(2+)</name>
        <dbReference type="ChEBI" id="CHEBI:18420"/>
    </cofactor>
</comment>
<evidence type="ECO:0000256" key="6">
    <source>
        <dbReference type="ARBA" id="ARBA00022722"/>
    </source>
</evidence>
<evidence type="ECO:0000256" key="8">
    <source>
        <dbReference type="ARBA" id="ARBA00022759"/>
    </source>
</evidence>
<dbReference type="InParanoid" id="A0A2K1KQH1"/>
<evidence type="ECO:0000256" key="1">
    <source>
        <dbReference type="ARBA" id="ARBA00001946"/>
    </source>
</evidence>
<proteinExistence type="inferred from homology"/>
<reference evidence="13" key="3">
    <citation type="submission" date="2020-12" db="UniProtKB">
        <authorList>
            <consortium name="EnsemblPlants"/>
        </authorList>
    </citation>
    <scope>IDENTIFICATION</scope>
</reference>
<comment type="function">
    <text evidence="2">Endonuclease that specifically degrades the RNA of RNA-DNA hybrids.</text>
</comment>
<protein>
    <recommendedName>
        <fullName evidence="5">Ribonuclease H</fullName>
        <ecNumber evidence="4">3.1.26.4</ecNumber>
    </recommendedName>
</protein>
<evidence type="ECO:0000313" key="12">
    <source>
        <dbReference type="EMBL" id="PNR56017.1"/>
    </source>
</evidence>